<dbReference type="InterPro" id="IPR028889">
    <property type="entry name" value="USP"/>
</dbReference>
<dbReference type="EC" id="3.4.19.12" evidence="3"/>
<evidence type="ECO:0000313" key="11">
    <source>
        <dbReference type="Proteomes" id="UP001054857"/>
    </source>
</evidence>
<dbReference type="GO" id="GO:0004843">
    <property type="term" value="F:cysteine-type deubiquitinase activity"/>
    <property type="evidence" value="ECO:0007669"/>
    <property type="project" value="UniProtKB-EC"/>
</dbReference>
<feature type="compositionally biased region" description="Basic residues" evidence="8">
    <location>
        <begin position="873"/>
        <end position="882"/>
    </location>
</feature>
<feature type="compositionally biased region" description="Low complexity" evidence="8">
    <location>
        <begin position="53"/>
        <end position="73"/>
    </location>
</feature>
<keyword evidence="4" id="KW-0645">Protease</keyword>
<dbReference type="SUPFAM" id="SSF54001">
    <property type="entry name" value="Cysteine proteinases"/>
    <property type="match status" value="1"/>
</dbReference>
<dbReference type="PANTHER" id="PTHR24006:SF758">
    <property type="entry name" value="UBIQUITIN CARBOXYL-TERMINAL HYDROLASE 36"/>
    <property type="match status" value="1"/>
</dbReference>
<dbReference type="Pfam" id="PF00443">
    <property type="entry name" value="UCH"/>
    <property type="match status" value="1"/>
</dbReference>
<dbReference type="GO" id="GO:0006508">
    <property type="term" value="P:proteolysis"/>
    <property type="evidence" value="ECO:0007669"/>
    <property type="project" value="UniProtKB-KW"/>
</dbReference>
<dbReference type="PROSITE" id="PS50235">
    <property type="entry name" value="USP_3"/>
    <property type="match status" value="1"/>
</dbReference>
<dbReference type="InterPro" id="IPR001394">
    <property type="entry name" value="Peptidase_C19_UCH"/>
</dbReference>
<evidence type="ECO:0000256" key="4">
    <source>
        <dbReference type="ARBA" id="ARBA00022670"/>
    </source>
</evidence>
<evidence type="ECO:0000313" key="10">
    <source>
        <dbReference type="EMBL" id="GFR44265.1"/>
    </source>
</evidence>
<dbReference type="InterPro" id="IPR018200">
    <property type="entry name" value="USP_CS"/>
</dbReference>
<feature type="compositionally biased region" description="Low complexity" evidence="8">
    <location>
        <begin position="833"/>
        <end position="846"/>
    </location>
</feature>
<dbReference type="InterPro" id="IPR050164">
    <property type="entry name" value="Peptidase_C19"/>
</dbReference>
<gene>
    <name evidence="10" type="ORF">Agub_g5470</name>
</gene>
<protein>
    <recommendedName>
        <fullName evidence="3">ubiquitinyl hydrolase 1</fullName>
        <ecNumber evidence="3">3.4.19.12</ecNumber>
    </recommendedName>
</protein>
<feature type="region of interest" description="Disordered" evidence="8">
    <location>
        <begin position="789"/>
        <end position="940"/>
    </location>
</feature>
<feature type="region of interest" description="Disordered" evidence="8">
    <location>
        <begin position="707"/>
        <end position="772"/>
    </location>
</feature>
<feature type="region of interest" description="Disordered" evidence="8">
    <location>
        <begin position="953"/>
        <end position="1151"/>
    </location>
</feature>
<dbReference type="InterPro" id="IPR038765">
    <property type="entry name" value="Papain-like_cys_pep_sf"/>
</dbReference>
<organism evidence="10 11">
    <name type="scientific">Astrephomene gubernaculifera</name>
    <dbReference type="NCBI Taxonomy" id="47775"/>
    <lineage>
        <taxon>Eukaryota</taxon>
        <taxon>Viridiplantae</taxon>
        <taxon>Chlorophyta</taxon>
        <taxon>core chlorophytes</taxon>
        <taxon>Chlorophyceae</taxon>
        <taxon>CS clade</taxon>
        <taxon>Chlamydomonadales</taxon>
        <taxon>Astrephomenaceae</taxon>
        <taxon>Astrephomene</taxon>
    </lineage>
</organism>
<feature type="domain" description="USP" evidence="9">
    <location>
        <begin position="98"/>
        <end position="408"/>
    </location>
</feature>
<evidence type="ECO:0000256" key="1">
    <source>
        <dbReference type="ARBA" id="ARBA00000707"/>
    </source>
</evidence>
<evidence type="ECO:0000256" key="2">
    <source>
        <dbReference type="ARBA" id="ARBA00009085"/>
    </source>
</evidence>
<feature type="region of interest" description="Disordered" evidence="8">
    <location>
        <begin position="475"/>
        <end position="499"/>
    </location>
</feature>
<evidence type="ECO:0000256" key="6">
    <source>
        <dbReference type="ARBA" id="ARBA00022801"/>
    </source>
</evidence>
<evidence type="ECO:0000256" key="8">
    <source>
        <dbReference type="SAM" id="MobiDB-lite"/>
    </source>
</evidence>
<comment type="caution">
    <text evidence="10">The sequence shown here is derived from an EMBL/GenBank/DDBJ whole genome shotgun (WGS) entry which is preliminary data.</text>
</comment>
<sequence length="1151" mass="120278">MVLDSQHLFQPQSSSGQSVFRRLTFVPATKPDAHSAPTGVDLTPLNETPQMPALPAGKAGPGPSSLAAAAAAGPKRQRELFREADVVLQWTTVRNRGAGFHNLGNTCFMNSVLQALVHTPPLAELFLSQKGERLLAEVAAGGGGGGGSNDPVGLTLQLVRRCFTTMVLSPKGHAQSLRLINKRFRLGRQEDSHEFLRCLLDAMHEACLRRFKPKPPPELANTTFVYRIFGGRLRSQIECEGVDYVSRTYDPFLDLSLEIIRAPTLERALGSFTAPEVLDGANKYRCPKNNKLVRAVKRISVEEAPNVLTVHLKRFEYGGFGAKINRKVDFPTQLDLRPYMSNAKGSKQLYDLYGVLVHHGHTVNSGHYICYVKAANGLWHVCDDHRVTAVGERTVLEQRAYILFYIRRHPRDPAVAAAQQAVQSLMRASVSEGALPKPAISADAGGGRLAQEAAADGSATPVTAPAGLARAARAVQEEASVQRPAKRAKKAAQAEEVTPAAPKLPAVPVAAAPAANGGLAVKGAAAKQQAAAHPIHAAPGSFLAKMIDNLQDLKRGKPGAKLDKEGLLPRVPKLKAKVTQQLAQQQHPEVQEKQQQQQPEAGSQAAQQQADVGGDVAGSTPAPCGQRHAGMASANGDAEETGTGTAAAASVGDGLATAAEHSLLLSNGKEHRSASALKRLHTSPALMRGHSSVWYAAAGRLRHNAVAKSSTANPGKNIADAGTPGTSRVALTPHTEGKKEAGLPPLAPANGYVETSASGRTKDTRPEAAAGLKRAKRLGAMASEHIQAAAAVAGSSQGKEEGKEVAPRQAGVKRPRKEQSEATEVGNGHEAGDSGAAGAASAAAGKAGERHEDGPANGKAKDAEELQQQLTKKQLKKLRRHQQQAEDSAAATPMDVADTPASVQPSSKPQKEAVPSAKPQKLAAATPTVRPQAQPSESPMVITGADAIAWLTGGAPGAAGMGRDRKKPGLGGSGHADDGAAWDEEAGGNSELRRQAAQINRELAGTKRRTPAGGRDYDEWDEEYDKGRTKKIRSKDGEDGDEDDGEGRRGSLLRGPGNMFQKAASEGWRSDQKSGPGGPQRGRSPGGRGRSPGGRGRSPGGRGRGGFGGRGRGGFGGRGGGGGRGRGGGRGGGGRGRGGGRGGGGRGRGRR</sequence>
<dbReference type="CDD" id="cd02661">
    <property type="entry name" value="Peptidase_C19E"/>
    <property type="match status" value="1"/>
</dbReference>
<evidence type="ECO:0000256" key="7">
    <source>
        <dbReference type="ARBA" id="ARBA00022807"/>
    </source>
</evidence>
<evidence type="ECO:0000256" key="5">
    <source>
        <dbReference type="ARBA" id="ARBA00022786"/>
    </source>
</evidence>
<dbReference type="PROSITE" id="PS00973">
    <property type="entry name" value="USP_2"/>
    <property type="match status" value="1"/>
</dbReference>
<evidence type="ECO:0000259" key="9">
    <source>
        <dbReference type="PROSITE" id="PS50235"/>
    </source>
</evidence>
<feature type="region of interest" description="Disordered" evidence="8">
    <location>
        <begin position="30"/>
        <end position="73"/>
    </location>
</feature>
<keyword evidence="5" id="KW-0833">Ubl conjugation pathway</keyword>
<dbReference type="Gene3D" id="3.90.70.10">
    <property type="entry name" value="Cysteine proteinases"/>
    <property type="match status" value="1"/>
</dbReference>
<reference evidence="10 11" key="1">
    <citation type="journal article" date="2021" name="Sci. Rep.">
        <title>Genome sequencing of the multicellular alga Astrephomene provides insights into convergent evolution of germ-soma differentiation.</title>
        <authorList>
            <person name="Yamashita S."/>
            <person name="Yamamoto K."/>
            <person name="Matsuzaki R."/>
            <person name="Suzuki S."/>
            <person name="Yamaguchi H."/>
            <person name="Hirooka S."/>
            <person name="Minakuchi Y."/>
            <person name="Miyagishima S."/>
            <person name="Kawachi M."/>
            <person name="Toyoda A."/>
            <person name="Nozaki H."/>
        </authorList>
    </citation>
    <scope>NUCLEOTIDE SEQUENCE [LARGE SCALE GENOMIC DNA]</scope>
    <source>
        <strain evidence="10 11">NIES-4017</strain>
    </source>
</reference>
<dbReference type="GO" id="GO:0005829">
    <property type="term" value="C:cytosol"/>
    <property type="evidence" value="ECO:0007669"/>
    <property type="project" value="TreeGrafter"/>
</dbReference>
<feature type="compositionally biased region" description="Gly residues" evidence="8">
    <location>
        <begin position="1075"/>
        <end position="1151"/>
    </location>
</feature>
<comment type="catalytic activity">
    <reaction evidence="1">
        <text>Thiol-dependent hydrolysis of ester, thioester, amide, peptide and isopeptide bonds formed by the C-terminal Gly of ubiquitin (a 76-residue protein attached to proteins as an intracellular targeting signal).</text>
        <dbReference type="EC" id="3.4.19.12"/>
    </reaction>
</comment>
<feature type="region of interest" description="Disordered" evidence="8">
    <location>
        <begin position="578"/>
        <end position="648"/>
    </location>
</feature>
<name>A0AAD3DLW4_9CHLO</name>
<keyword evidence="6" id="KW-0378">Hydrolase</keyword>
<dbReference type="Proteomes" id="UP001054857">
    <property type="component" value="Unassembled WGS sequence"/>
</dbReference>
<feature type="compositionally biased region" description="Basic and acidic residues" evidence="8">
    <location>
        <begin position="847"/>
        <end position="864"/>
    </location>
</feature>
<dbReference type="AlphaFoldDB" id="A0AAD3DLW4"/>
<dbReference type="EMBL" id="BMAR01000007">
    <property type="protein sequence ID" value="GFR44265.1"/>
    <property type="molecule type" value="Genomic_DNA"/>
</dbReference>
<feature type="compositionally biased region" description="Low complexity" evidence="8">
    <location>
        <begin position="583"/>
        <end position="610"/>
    </location>
</feature>
<keyword evidence="11" id="KW-1185">Reference proteome</keyword>
<dbReference type="PANTHER" id="PTHR24006">
    <property type="entry name" value="UBIQUITIN CARBOXYL-TERMINAL HYDROLASE"/>
    <property type="match status" value="1"/>
</dbReference>
<dbReference type="GO" id="GO:0005634">
    <property type="term" value="C:nucleus"/>
    <property type="evidence" value="ECO:0007669"/>
    <property type="project" value="TreeGrafter"/>
</dbReference>
<evidence type="ECO:0000256" key="3">
    <source>
        <dbReference type="ARBA" id="ARBA00012759"/>
    </source>
</evidence>
<proteinExistence type="inferred from homology"/>
<accession>A0AAD3DLW4</accession>
<keyword evidence="7" id="KW-0788">Thiol protease</keyword>
<dbReference type="PROSITE" id="PS00972">
    <property type="entry name" value="USP_1"/>
    <property type="match status" value="1"/>
</dbReference>
<comment type="similarity">
    <text evidence="2">Belongs to the peptidase C19 family.</text>
</comment>
<dbReference type="GO" id="GO:0016579">
    <property type="term" value="P:protein deubiquitination"/>
    <property type="evidence" value="ECO:0007669"/>
    <property type="project" value="InterPro"/>
</dbReference>